<comment type="caution">
    <text evidence="14">The sequence shown here is derived from an EMBL/GenBank/DDBJ whole genome shotgun (WGS) entry which is preliminary data.</text>
</comment>
<evidence type="ECO:0000256" key="1">
    <source>
        <dbReference type="ARBA" id="ARBA00004123"/>
    </source>
</evidence>
<evidence type="ECO:0000256" key="2">
    <source>
        <dbReference type="ARBA" id="ARBA00004286"/>
    </source>
</evidence>
<dbReference type="InterPro" id="IPR036277">
    <property type="entry name" value="SMC_hinge_sf"/>
</dbReference>
<feature type="coiled-coil region" evidence="11">
    <location>
        <begin position="416"/>
        <end position="492"/>
    </location>
</feature>
<dbReference type="STRING" id="92696.A0A4R0RHY4"/>
<feature type="domain" description="SMC hinge" evidence="13">
    <location>
        <begin position="535"/>
        <end position="651"/>
    </location>
</feature>
<organism evidence="14 15">
    <name type="scientific">Steccherinum ochraceum</name>
    <dbReference type="NCBI Taxonomy" id="92696"/>
    <lineage>
        <taxon>Eukaryota</taxon>
        <taxon>Fungi</taxon>
        <taxon>Dikarya</taxon>
        <taxon>Basidiomycota</taxon>
        <taxon>Agaricomycotina</taxon>
        <taxon>Agaricomycetes</taxon>
        <taxon>Polyporales</taxon>
        <taxon>Steccherinaceae</taxon>
        <taxon>Steccherinum</taxon>
    </lineage>
</organism>
<dbReference type="InterPro" id="IPR027417">
    <property type="entry name" value="P-loop_NTPase"/>
</dbReference>
<evidence type="ECO:0000256" key="11">
    <source>
        <dbReference type="SAM" id="Coils"/>
    </source>
</evidence>
<dbReference type="SUPFAM" id="SSF75553">
    <property type="entry name" value="Smc hinge domain"/>
    <property type="match status" value="1"/>
</dbReference>
<dbReference type="InterPro" id="IPR028468">
    <property type="entry name" value="Smc1_ABC"/>
</dbReference>
<dbReference type="Pfam" id="PF02463">
    <property type="entry name" value="SMC_N"/>
    <property type="match status" value="1"/>
</dbReference>
<keyword evidence="4" id="KW-0158">Chromosome</keyword>
<feature type="coiled-coil region" evidence="11">
    <location>
        <begin position="261"/>
        <end position="295"/>
    </location>
</feature>
<evidence type="ECO:0000256" key="4">
    <source>
        <dbReference type="ARBA" id="ARBA00022454"/>
    </source>
</evidence>
<evidence type="ECO:0000256" key="8">
    <source>
        <dbReference type="ARBA" id="ARBA00023242"/>
    </source>
</evidence>
<evidence type="ECO:0000256" key="9">
    <source>
        <dbReference type="ARBA" id="ARBA00023306"/>
    </source>
</evidence>
<dbReference type="InterPro" id="IPR003395">
    <property type="entry name" value="RecF/RecN/SMC_N"/>
</dbReference>
<feature type="coiled-coil region" evidence="11">
    <location>
        <begin position="338"/>
        <end position="379"/>
    </location>
</feature>
<dbReference type="PIRSF" id="PIRSF005719">
    <property type="entry name" value="SMC"/>
    <property type="match status" value="1"/>
</dbReference>
<dbReference type="Pfam" id="PF06470">
    <property type="entry name" value="SMC_hinge"/>
    <property type="match status" value="1"/>
</dbReference>
<dbReference type="PANTHER" id="PTHR18937:SF12">
    <property type="entry name" value="STRUCTURAL MAINTENANCE OF CHROMOSOMES PROTEIN"/>
    <property type="match status" value="1"/>
</dbReference>
<evidence type="ECO:0000256" key="10">
    <source>
        <dbReference type="PIRNR" id="PIRNR005719"/>
    </source>
</evidence>
<sequence length="1246" mass="141235">MPLIRIEVCDFKSYRGHQTIGPFRHFTSVIGPNGAGKSNLMDAISFVLGVKSAQLRSSQLKDLVYRGRRLARSEEGSEAVQAEADGDDDADAEEGGEGTAKKAWVLAVYEDADKKEWRFQRTISTTGASEYKLNDKVVTYTAYNAALISHNILVKAKNFLVFQGDVEAVASQSSKDLAKLIDQISGSLELAGEYERAKEAQDKATENATFNFNKRRGIAGEIKQYKEQKGEAEKFEALVRERDELNMHRILLKLYHIQTALATHTQDIESQNTTLKDLQRQQRAHNQELEQARSTQARSRNVVLQKEKQIKKAEKSLDAKRPDLVQVEAQMAHAARKRDNVQKIKDQVEKDAQKQQNKLDGYTKDLEAVRKAADAVQQAQRGASQDDLALSEESLEEYRRLKAQTSILAVDERQALETLSREEKTSSRALTQLKEKKEAFITRKDKLVQDQASQTERRKELEEKVKQLNDDLSKAKSELEKQQAERARITQLETEVNEKLVDVHEKLLQAGVDQRESERDTKFKETLQNLQRLFPGVRGRVIDLCKPTQRKYEVAVSVVLGRNIDAVVVDEEKTAIDCIEYMRNQRIGQATFIPLDSIQVKPVNDKFRSIAKGARLALDVVQYEPVVERAIHHACGNALVCDTLEIARHVCFNKHQDVKAVTLDGSIIHKSGLMTGGRSSRGNGKKWEERDVQGWQRARDKLMGDLRELLQAKPRSKADETLVSEITRLEPALQVTRDDLTACKHKLTGIRDELRHVNGELEKLQPELNRAQNAYDELRGRIDALSAVIHEAEDGVFESFCDQIGVDNIREYEERQLKVAQEESVARLQYDTQIARLSHQLQFEQEQLNATKERLAALDTTISTEQANFTRHQQRKQDLEQEIQDAEQAITALRDELQALSEDLDEKTKDVDQVKKTANKSAKQLDQTLKEIATKNDEIEKLGLERSALYRKCRLEEIKIPLVSGNLKNVPMEENLRDEVAMDVDEDEDGSQAVKHVQDYGLEVNFDSIDDDEREADPTEAISEIDASITKVAADIEKLAPNMKVLDRLDDVEAKLLNSERESDKARKDSKSARDQFNDVKKRRCDLFNKAYNHISERIDQVYKDLTKGKAAPMGGVAYLSLEDAEEPYTSGIKYHAMPPMKRFRDMEQLSGGEKTIAALALLFAIHSYQPSPFFVLDEVDAALDNTNVAKIANYIRSHASETFQFIVISLKGSLYERSNSLVGIFRDQDVNSSRTLTLDLTQYDD</sequence>
<keyword evidence="6" id="KW-0498">Mitosis</keyword>
<evidence type="ECO:0000259" key="13">
    <source>
        <dbReference type="SMART" id="SM00968"/>
    </source>
</evidence>
<keyword evidence="15" id="KW-1185">Reference proteome</keyword>
<proteinExistence type="inferred from homology"/>
<keyword evidence="5" id="KW-0132">Cell division</keyword>
<dbReference type="Gene3D" id="1.10.287.1490">
    <property type="match status" value="1"/>
</dbReference>
<dbReference type="GO" id="GO:0016887">
    <property type="term" value="F:ATP hydrolysis activity"/>
    <property type="evidence" value="ECO:0007669"/>
    <property type="project" value="InterPro"/>
</dbReference>
<feature type="coiled-coil region" evidence="11">
    <location>
        <begin position="834"/>
        <end position="945"/>
    </location>
</feature>
<feature type="coiled-coil region" evidence="11">
    <location>
        <begin position="761"/>
        <end position="788"/>
    </location>
</feature>
<dbReference type="SUPFAM" id="SSF52540">
    <property type="entry name" value="P-loop containing nucleoside triphosphate hydrolases"/>
    <property type="match status" value="1"/>
</dbReference>
<dbReference type="EMBL" id="RWJN01000303">
    <property type="protein sequence ID" value="TCD63368.1"/>
    <property type="molecule type" value="Genomic_DNA"/>
</dbReference>
<dbReference type="GO" id="GO:0007062">
    <property type="term" value="P:sister chromatid cohesion"/>
    <property type="evidence" value="ECO:0007669"/>
    <property type="project" value="InterPro"/>
</dbReference>
<keyword evidence="8 10" id="KW-0539">Nucleus</keyword>
<comment type="similarity">
    <text evidence="3">Belongs to the SMC family. SMC1 subfamily.</text>
</comment>
<evidence type="ECO:0000256" key="7">
    <source>
        <dbReference type="ARBA" id="ARBA00023054"/>
    </source>
</evidence>
<gene>
    <name evidence="14" type="primary">SMC1</name>
    <name evidence="14" type="ORF">EIP91_005621</name>
</gene>
<dbReference type="Gene3D" id="3.40.50.300">
    <property type="entry name" value="P-loop containing nucleotide triphosphate hydrolases"/>
    <property type="match status" value="2"/>
</dbReference>
<comment type="subcellular location">
    <subcellularLocation>
        <location evidence="2">Chromosome</location>
    </subcellularLocation>
    <subcellularLocation>
        <location evidence="1 10">Nucleus</location>
    </subcellularLocation>
</comment>
<evidence type="ECO:0000313" key="15">
    <source>
        <dbReference type="Proteomes" id="UP000292702"/>
    </source>
</evidence>
<dbReference type="GO" id="GO:0005634">
    <property type="term" value="C:nucleus"/>
    <property type="evidence" value="ECO:0007669"/>
    <property type="project" value="UniProtKB-SubCell"/>
</dbReference>
<dbReference type="GO" id="GO:0005524">
    <property type="term" value="F:ATP binding"/>
    <property type="evidence" value="ECO:0007669"/>
    <property type="project" value="InterPro"/>
</dbReference>
<evidence type="ECO:0000256" key="5">
    <source>
        <dbReference type="ARBA" id="ARBA00022618"/>
    </source>
</evidence>
<dbReference type="Gene3D" id="1.20.1060.20">
    <property type="match status" value="1"/>
</dbReference>
<evidence type="ECO:0000256" key="12">
    <source>
        <dbReference type="SAM" id="MobiDB-lite"/>
    </source>
</evidence>
<dbReference type="InterPro" id="IPR010935">
    <property type="entry name" value="SMC_hinge"/>
</dbReference>
<dbReference type="GO" id="GO:0051301">
    <property type="term" value="P:cell division"/>
    <property type="evidence" value="ECO:0007669"/>
    <property type="project" value="UniProtKB-KW"/>
</dbReference>
<reference evidence="14 15" key="1">
    <citation type="submission" date="2018-11" db="EMBL/GenBank/DDBJ databases">
        <title>Genome assembly of Steccherinum ochraceum LE-BIN_3174, the white-rot fungus of the Steccherinaceae family (The Residual Polyporoid clade, Polyporales, Basidiomycota).</title>
        <authorList>
            <person name="Fedorova T.V."/>
            <person name="Glazunova O.A."/>
            <person name="Landesman E.O."/>
            <person name="Moiseenko K.V."/>
            <person name="Psurtseva N.V."/>
            <person name="Savinova O.S."/>
            <person name="Shakhova N.V."/>
            <person name="Tyazhelova T.V."/>
            <person name="Vasina D.V."/>
        </authorList>
    </citation>
    <scope>NUCLEOTIDE SEQUENCE [LARGE SCALE GENOMIC DNA]</scope>
    <source>
        <strain evidence="14 15">LE-BIN_3174</strain>
    </source>
</reference>
<evidence type="ECO:0000313" key="14">
    <source>
        <dbReference type="EMBL" id="TCD63368.1"/>
    </source>
</evidence>
<dbReference type="AlphaFoldDB" id="A0A4R0RHY4"/>
<feature type="compositionally biased region" description="Acidic residues" evidence="12">
    <location>
        <begin position="84"/>
        <end position="96"/>
    </location>
</feature>
<evidence type="ECO:0000256" key="3">
    <source>
        <dbReference type="ARBA" id="ARBA00005597"/>
    </source>
</evidence>
<keyword evidence="7 11" id="KW-0175">Coiled coil</keyword>
<dbReference type="Proteomes" id="UP000292702">
    <property type="component" value="Unassembled WGS sequence"/>
</dbReference>
<evidence type="ECO:0000256" key="6">
    <source>
        <dbReference type="ARBA" id="ARBA00022776"/>
    </source>
</evidence>
<dbReference type="InterPro" id="IPR024704">
    <property type="entry name" value="SMC"/>
</dbReference>
<keyword evidence="9" id="KW-0131">Cell cycle</keyword>
<dbReference type="CDD" id="cd03275">
    <property type="entry name" value="ABC_SMC1_euk"/>
    <property type="match status" value="2"/>
</dbReference>
<dbReference type="GO" id="GO:0003677">
    <property type="term" value="F:DNA binding"/>
    <property type="evidence" value="ECO:0007669"/>
    <property type="project" value="TreeGrafter"/>
</dbReference>
<dbReference type="PANTHER" id="PTHR18937">
    <property type="entry name" value="STRUCTURAL MAINTENANCE OF CHROMOSOMES SMC FAMILY MEMBER"/>
    <property type="match status" value="1"/>
</dbReference>
<feature type="region of interest" description="Disordered" evidence="12">
    <location>
        <begin position="75"/>
        <end position="98"/>
    </location>
</feature>
<dbReference type="GO" id="GO:0008278">
    <property type="term" value="C:cohesin complex"/>
    <property type="evidence" value="ECO:0007669"/>
    <property type="project" value="InterPro"/>
</dbReference>
<feature type="coiled-coil region" evidence="11">
    <location>
        <begin position="1042"/>
        <end position="1076"/>
    </location>
</feature>
<dbReference type="OrthoDB" id="5575062at2759"/>
<dbReference type="Gene3D" id="3.30.70.1620">
    <property type="match status" value="1"/>
</dbReference>
<name>A0A4R0RHY4_9APHY</name>
<dbReference type="SMART" id="SM00968">
    <property type="entry name" value="SMC_hinge"/>
    <property type="match status" value="1"/>
</dbReference>
<accession>A0A4R0RHY4</accession>
<protein>
    <recommendedName>
        <fullName evidence="10">Structural maintenance of chromosomes protein</fullName>
    </recommendedName>
</protein>